<dbReference type="NCBIfam" id="NF008123">
    <property type="entry name" value="PRK10871.1"/>
    <property type="match status" value="1"/>
</dbReference>
<dbReference type="KEGG" id="ehd:ERCIPSTX3056_134"/>
<comment type="similarity">
    <text evidence="1">Belongs to the E.coli NlpD/Haemophilus LppB family.</text>
</comment>
<sequence length="360" mass="40961" precursor="true">MKLHCIATLALGVFSLISCSSSHYTEAPVSIVNAHISKKNISNSYHIRHISNVRMSNMIGIDPVHRSYKGINLPTQNRRKDLLAQNNRIFDRHSYSNLYKGSYKHKIYVVKKGDTLFYISWISGNKMDDLAKRNHIIKPYVLLVGQKLQVSHAIYSLPAVRNVVDMKKTIHKNHFDCFVVDHTKNTTKSIYTITRTHPKVVYLIKNNYQLKPNHEAAEIKKLITKHKINRMFNKSQPLHIWCWPSNGKIINYFSDSERGNKGIDIQSNYGATVVAAANGRVVYTGNALRGYGNLIIIKHHNNYLSAYAHNASILVHENQEVKAGQKISTMGKSGAISVRLHFEIRYKGESVNPLLYLPTS</sequence>
<dbReference type="SMART" id="SM00257">
    <property type="entry name" value="LysM"/>
    <property type="match status" value="1"/>
</dbReference>
<dbReference type="SUPFAM" id="SSF51261">
    <property type="entry name" value="Duplicated hybrid motif"/>
    <property type="match status" value="1"/>
</dbReference>
<dbReference type="GO" id="GO:0032153">
    <property type="term" value="C:cell division site"/>
    <property type="evidence" value="ECO:0007669"/>
    <property type="project" value="TreeGrafter"/>
</dbReference>
<dbReference type="GO" id="GO:0004222">
    <property type="term" value="F:metalloendopeptidase activity"/>
    <property type="evidence" value="ECO:0007669"/>
    <property type="project" value="TreeGrafter"/>
</dbReference>
<dbReference type="InterPro" id="IPR011055">
    <property type="entry name" value="Dup_hybrid_motif"/>
</dbReference>
<protein>
    <submittedName>
        <fullName evidence="4">Murein hydrolase activator NlpD</fullName>
    </submittedName>
</protein>
<accession>A0A451DJ36</accession>
<dbReference type="Gene3D" id="2.70.70.10">
    <property type="entry name" value="Glucose Permease (Domain IIA)"/>
    <property type="match status" value="1"/>
</dbReference>
<dbReference type="PROSITE" id="PS51782">
    <property type="entry name" value="LYSM"/>
    <property type="match status" value="1"/>
</dbReference>
<feature type="chain" id="PRO_5019387612" evidence="2">
    <location>
        <begin position="25"/>
        <end position="360"/>
    </location>
</feature>
<dbReference type="Gene3D" id="3.10.350.10">
    <property type="entry name" value="LysM domain"/>
    <property type="match status" value="1"/>
</dbReference>
<evidence type="ECO:0000259" key="3">
    <source>
        <dbReference type="PROSITE" id="PS51782"/>
    </source>
</evidence>
<reference evidence="4 5" key="1">
    <citation type="submission" date="2019-02" db="EMBL/GenBank/DDBJ databases">
        <authorList>
            <person name="Manzano-Marin A."/>
            <person name="Manzano-Marin A."/>
        </authorList>
    </citation>
    <scope>NUCLEOTIDE SEQUENCE [LARGE SCALE GENOMIC DNA]</scope>
    <source>
        <strain evidence="4 5">ErCipseudotaxifoliae</strain>
    </source>
</reference>
<dbReference type="EMBL" id="LR217725">
    <property type="protein sequence ID" value="VFP86702.1"/>
    <property type="molecule type" value="Genomic_DNA"/>
</dbReference>
<dbReference type="InterPro" id="IPR018392">
    <property type="entry name" value="LysM"/>
</dbReference>
<evidence type="ECO:0000313" key="4">
    <source>
        <dbReference type="EMBL" id="VFP86702.1"/>
    </source>
</evidence>
<dbReference type="RefSeq" id="WP_157992340.1">
    <property type="nucleotide sequence ID" value="NZ_LR217725.1"/>
</dbReference>
<keyword evidence="2" id="KW-0732">Signal</keyword>
<dbReference type="PROSITE" id="PS51257">
    <property type="entry name" value="PROKAR_LIPOPROTEIN"/>
    <property type="match status" value="1"/>
</dbReference>
<feature type="domain" description="LysM" evidence="3">
    <location>
        <begin position="106"/>
        <end position="150"/>
    </location>
</feature>
<gene>
    <name evidence="4" type="primary">nlpD</name>
    <name evidence="4" type="ORF">ERCIPSTX3056_134</name>
</gene>
<dbReference type="PANTHER" id="PTHR21666:SF263">
    <property type="entry name" value="MUREIN HYDROLASE ACTIVATOR NLPD"/>
    <property type="match status" value="1"/>
</dbReference>
<keyword evidence="5" id="KW-1185">Reference proteome</keyword>
<proteinExistence type="inferred from homology"/>
<name>A0A451DJ36_9GAMM</name>
<evidence type="ECO:0000256" key="2">
    <source>
        <dbReference type="SAM" id="SignalP"/>
    </source>
</evidence>
<dbReference type="Pfam" id="PF01476">
    <property type="entry name" value="LysM"/>
    <property type="match status" value="1"/>
</dbReference>
<dbReference type="InterPro" id="IPR016047">
    <property type="entry name" value="M23ase_b-sheet_dom"/>
</dbReference>
<dbReference type="CDD" id="cd12797">
    <property type="entry name" value="M23_peptidase"/>
    <property type="match status" value="1"/>
</dbReference>
<organism evidence="4 5">
    <name type="scientific">Candidatus Erwinia haradaeae</name>
    <dbReference type="NCBI Taxonomy" id="1922217"/>
    <lineage>
        <taxon>Bacteria</taxon>
        <taxon>Pseudomonadati</taxon>
        <taxon>Pseudomonadota</taxon>
        <taxon>Gammaproteobacteria</taxon>
        <taxon>Enterobacterales</taxon>
        <taxon>Erwiniaceae</taxon>
        <taxon>Erwinia</taxon>
    </lineage>
</organism>
<dbReference type="InterPro" id="IPR050570">
    <property type="entry name" value="Cell_wall_metabolism_enzyme"/>
</dbReference>
<evidence type="ECO:0000256" key="1">
    <source>
        <dbReference type="ARBA" id="ARBA00038420"/>
    </source>
</evidence>
<feature type="signal peptide" evidence="2">
    <location>
        <begin position="1"/>
        <end position="24"/>
    </location>
</feature>
<dbReference type="GO" id="GO:0009279">
    <property type="term" value="C:cell outer membrane"/>
    <property type="evidence" value="ECO:0007669"/>
    <property type="project" value="TreeGrafter"/>
</dbReference>
<dbReference type="PANTHER" id="PTHR21666">
    <property type="entry name" value="PEPTIDASE-RELATED"/>
    <property type="match status" value="1"/>
</dbReference>
<dbReference type="InterPro" id="IPR036779">
    <property type="entry name" value="LysM_dom_sf"/>
</dbReference>
<keyword evidence="4" id="KW-0378">Hydrolase</keyword>
<evidence type="ECO:0000313" key="5">
    <source>
        <dbReference type="Proteomes" id="UP000294462"/>
    </source>
</evidence>
<dbReference type="CDD" id="cd00118">
    <property type="entry name" value="LysM"/>
    <property type="match status" value="1"/>
</dbReference>
<dbReference type="AlphaFoldDB" id="A0A451DJ36"/>
<dbReference type="Proteomes" id="UP000294462">
    <property type="component" value="Chromosome"/>
</dbReference>
<dbReference type="Pfam" id="PF01551">
    <property type="entry name" value="Peptidase_M23"/>
    <property type="match status" value="1"/>
</dbReference>